<protein>
    <submittedName>
        <fullName evidence="2">Negative regulator of the PHO system</fullName>
    </submittedName>
</protein>
<proteinExistence type="predicted"/>
<feature type="compositionally biased region" description="Acidic residues" evidence="1">
    <location>
        <begin position="582"/>
        <end position="594"/>
    </location>
</feature>
<evidence type="ECO:0000313" key="2">
    <source>
        <dbReference type="EMBL" id="CAK7220503.1"/>
    </source>
</evidence>
<comment type="caution">
    <text evidence="2">The sequence shown here is derived from an EMBL/GenBank/DDBJ whole genome shotgun (WGS) entry which is preliminary data.</text>
</comment>
<feature type="region of interest" description="Disordered" evidence="1">
    <location>
        <begin position="433"/>
        <end position="600"/>
    </location>
</feature>
<feature type="compositionally biased region" description="Low complexity" evidence="1">
    <location>
        <begin position="668"/>
        <end position="688"/>
    </location>
</feature>
<gene>
    <name evidence="2" type="primary">PHO85_1</name>
    <name evidence="2" type="ORF">SCUCBS95973_004179</name>
</gene>
<organism evidence="2 3">
    <name type="scientific">Sporothrix curviconia</name>
    <dbReference type="NCBI Taxonomy" id="1260050"/>
    <lineage>
        <taxon>Eukaryota</taxon>
        <taxon>Fungi</taxon>
        <taxon>Dikarya</taxon>
        <taxon>Ascomycota</taxon>
        <taxon>Pezizomycotina</taxon>
        <taxon>Sordariomycetes</taxon>
        <taxon>Sordariomycetidae</taxon>
        <taxon>Ophiostomatales</taxon>
        <taxon>Ophiostomataceae</taxon>
        <taxon>Sporothrix</taxon>
    </lineage>
</organism>
<feature type="compositionally biased region" description="Low complexity" evidence="1">
    <location>
        <begin position="264"/>
        <end position="286"/>
    </location>
</feature>
<feature type="compositionally biased region" description="Pro residues" evidence="1">
    <location>
        <begin position="437"/>
        <end position="449"/>
    </location>
</feature>
<dbReference type="EMBL" id="CAWUHB010000020">
    <property type="protein sequence ID" value="CAK7220503.1"/>
    <property type="molecule type" value="Genomic_DNA"/>
</dbReference>
<feature type="compositionally biased region" description="Acidic residues" evidence="1">
    <location>
        <begin position="544"/>
        <end position="566"/>
    </location>
</feature>
<dbReference type="Proteomes" id="UP001642405">
    <property type="component" value="Unassembled WGS sequence"/>
</dbReference>
<name>A0ABP0BLJ8_9PEZI</name>
<evidence type="ECO:0000313" key="3">
    <source>
        <dbReference type="Proteomes" id="UP001642405"/>
    </source>
</evidence>
<sequence length="775" mass="82927">MERDRGPAGDGAKDMTKDIEKQRDRLVAALRLKLTELDARVAAYRRDRADEFRRYAVDLIGPLSDEAVTAITTAIEGPAATPAATYPALYPGFVEDGAKKASSMLSAPPARPPARPPRRSASPPPVLYHTSGTPKEGPRRPNTFFLADGSAPSPLLHARDNDFRGVFTPPFLPLLDSWSYDRRSGDNNGEAAAPAKAAGADAPKADEGKTVDGVAAPFADANANASANAASEPTEAAAAAVEKPAEPVVEVPPPPQPKLKSVLRRTSSISSSRSSTRSSTPVNTSPSGPPRHVRFSFNGEEVLPTASPPREQLDEQDLSWLMHDNSHSHNHSSNGTPGHSVYDYSRHYQAAAMLPGSKEAEAAVATSSTADPASVILDDDDDGEFVPLARKVSSSDRLRALSKMPLEDPSNWTVVNPQADTQSPATEQLTPADLVYQPPPQAPLAPSPPEVEQREYANPNESDVSSSDDEDGFVMRATRKTTSPPQSAAAVPPPALAPAPATNSPSLDESRPKHGTSHTPIQIIMADSPLKNGASRKKKAHAADDDDFFGFEPDDMNGEVDDDDDVGYPLSRVTDVNTFDKNDEEEPLDNIDNDDNVHDEDPVQDAALVEKEKATLGIGTDGLDSHDLVFNRKSNTKSPEENDSNLSASLLTRLRKVQSDSLGDNIVQGSGSFGAQQPPSSPPAISAGSYRGKSIDLFNVVKDPRILQQAAQMGNLNSFVGSVHDRNHEIHAPASLADFSSLSGREQLNLLSGTPRSLTERMVMEDTRKIFSPPR</sequence>
<feature type="region of interest" description="Disordered" evidence="1">
    <location>
        <begin position="101"/>
        <end position="147"/>
    </location>
</feature>
<keyword evidence="3" id="KW-1185">Reference proteome</keyword>
<feature type="compositionally biased region" description="Low complexity" evidence="1">
    <location>
        <begin position="189"/>
        <end position="202"/>
    </location>
</feature>
<feature type="region of interest" description="Disordered" evidence="1">
    <location>
        <begin position="181"/>
        <end position="310"/>
    </location>
</feature>
<accession>A0ABP0BLJ8</accession>
<reference evidence="2 3" key="1">
    <citation type="submission" date="2024-01" db="EMBL/GenBank/DDBJ databases">
        <authorList>
            <person name="Allen C."/>
            <person name="Tagirdzhanova G."/>
        </authorList>
    </citation>
    <scope>NUCLEOTIDE SEQUENCE [LARGE SCALE GENOMIC DNA]</scope>
</reference>
<feature type="compositionally biased region" description="Low complexity" evidence="1">
    <location>
        <begin position="214"/>
        <end position="249"/>
    </location>
</feature>
<evidence type="ECO:0000256" key="1">
    <source>
        <dbReference type="SAM" id="MobiDB-lite"/>
    </source>
</evidence>
<feature type="region of interest" description="Disordered" evidence="1">
    <location>
        <begin position="667"/>
        <end position="688"/>
    </location>
</feature>